<accession>A0AAD7W5C1</accession>
<feature type="compositionally biased region" description="Low complexity" evidence="1">
    <location>
        <begin position="40"/>
        <end position="57"/>
    </location>
</feature>
<gene>
    <name evidence="2" type="ORF">AAFF_G00212720</name>
</gene>
<feature type="region of interest" description="Disordered" evidence="1">
    <location>
        <begin position="22"/>
        <end position="74"/>
    </location>
</feature>
<sequence length="74" mass="7768">MAQTADVGAWSCPGQNGCGCHGDHGRRFKKSLNVNDTDQRGNGRVSGRSRGSPPHGRLVASDVRAIASPRTAHS</sequence>
<evidence type="ECO:0000256" key="1">
    <source>
        <dbReference type="SAM" id="MobiDB-lite"/>
    </source>
</evidence>
<reference evidence="2" key="1">
    <citation type="journal article" date="2023" name="Science">
        <title>Genome structures resolve the early diversification of teleost fishes.</title>
        <authorList>
            <person name="Parey E."/>
            <person name="Louis A."/>
            <person name="Montfort J."/>
            <person name="Bouchez O."/>
            <person name="Roques C."/>
            <person name="Iampietro C."/>
            <person name="Lluch J."/>
            <person name="Castinel A."/>
            <person name="Donnadieu C."/>
            <person name="Desvignes T."/>
            <person name="Floi Bucao C."/>
            <person name="Jouanno E."/>
            <person name="Wen M."/>
            <person name="Mejri S."/>
            <person name="Dirks R."/>
            <person name="Jansen H."/>
            <person name="Henkel C."/>
            <person name="Chen W.J."/>
            <person name="Zahm M."/>
            <person name="Cabau C."/>
            <person name="Klopp C."/>
            <person name="Thompson A.W."/>
            <person name="Robinson-Rechavi M."/>
            <person name="Braasch I."/>
            <person name="Lecointre G."/>
            <person name="Bobe J."/>
            <person name="Postlethwait J.H."/>
            <person name="Berthelot C."/>
            <person name="Roest Crollius H."/>
            <person name="Guiguen Y."/>
        </authorList>
    </citation>
    <scope>NUCLEOTIDE SEQUENCE</scope>
    <source>
        <strain evidence="2">NC1722</strain>
    </source>
</reference>
<evidence type="ECO:0000313" key="2">
    <source>
        <dbReference type="EMBL" id="KAJ8384028.1"/>
    </source>
</evidence>
<evidence type="ECO:0000313" key="3">
    <source>
        <dbReference type="Proteomes" id="UP001221898"/>
    </source>
</evidence>
<protein>
    <submittedName>
        <fullName evidence="2">Uncharacterized protein</fullName>
    </submittedName>
</protein>
<dbReference type="Proteomes" id="UP001221898">
    <property type="component" value="Unassembled WGS sequence"/>
</dbReference>
<dbReference type="EMBL" id="JAINUG010000281">
    <property type="protein sequence ID" value="KAJ8384028.1"/>
    <property type="molecule type" value="Genomic_DNA"/>
</dbReference>
<name>A0AAD7W5C1_9TELE</name>
<dbReference type="AlphaFoldDB" id="A0AAD7W5C1"/>
<organism evidence="2 3">
    <name type="scientific">Aldrovandia affinis</name>
    <dbReference type="NCBI Taxonomy" id="143900"/>
    <lineage>
        <taxon>Eukaryota</taxon>
        <taxon>Metazoa</taxon>
        <taxon>Chordata</taxon>
        <taxon>Craniata</taxon>
        <taxon>Vertebrata</taxon>
        <taxon>Euteleostomi</taxon>
        <taxon>Actinopterygii</taxon>
        <taxon>Neopterygii</taxon>
        <taxon>Teleostei</taxon>
        <taxon>Notacanthiformes</taxon>
        <taxon>Halosauridae</taxon>
        <taxon>Aldrovandia</taxon>
    </lineage>
</organism>
<keyword evidence="3" id="KW-1185">Reference proteome</keyword>
<proteinExistence type="predicted"/>
<comment type="caution">
    <text evidence="2">The sequence shown here is derived from an EMBL/GenBank/DDBJ whole genome shotgun (WGS) entry which is preliminary data.</text>
</comment>